<evidence type="ECO:0000313" key="2">
    <source>
        <dbReference type="Proteomes" id="UP000304953"/>
    </source>
</evidence>
<sequence>MKKNILVVDDSALMRRLICDIINTDSTFQATDVCKDGLEAYERLKTTSYDGVVLDVNMPRMDGLELLEKLQQEKIKATIIMVSTLTVKDADITIRAMELGAVDFVTKPCNIIEAKGEDFKGSLLRVLKAVVRSDNAKNILTSTAKAAEKPAAAKFVQAPKRTMVKGANRLVALACSTGGPKALQSVIPYLPENMDAPMVLVQHMPVGFTKSMADRLNEVSKIAVKEAEDGEVLGKGCVYIAPGGKHMEILKKPDGRHVVHLNDAPAIGGLRPCANVTYESLRNSGYDEIVCVVLTGMGADGTGGILSLKQKKKIYVIAQDAQSCVVYGMPKAIAEAGAVDEVVPLTEVAQTIIKNVGVQ</sequence>
<reference evidence="1" key="1">
    <citation type="submission" date="2019-04" db="EMBL/GenBank/DDBJ databases">
        <title>Microbes associate with the intestines of laboratory mice.</title>
        <authorList>
            <person name="Navarre W."/>
            <person name="Wong E."/>
            <person name="Huang K."/>
            <person name="Tropini C."/>
            <person name="Ng K."/>
            <person name="Yu B."/>
        </authorList>
    </citation>
    <scope>NUCLEOTIDE SEQUENCE</scope>
    <source>
        <strain evidence="1">NM01_1-7b</strain>
    </source>
</reference>
<keyword evidence="2" id="KW-1185">Reference proteome</keyword>
<proteinExistence type="predicted"/>
<dbReference type="EMBL" id="SRYA01000012">
    <property type="protein sequence ID" value="TGY96920.1"/>
    <property type="molecule type" value="Genomic_DNA"/>
</dbReference>
<organism evidence="1 2">
    <name type="scientific">Petralouisia muris</name>
    <dbReference type="NCBI Taxonomy" id="3032872"/>
    <lineage>
        <taxon>Bacteria</taxon>
        <taxon>Bacillati</taxon>
        <taxon>Bacillota</taxon>
        <taxon>Clostridia</taxon>
        <taxon>Lachnospirales</taxon>
        <taxon>Lachnospiraceae</taxon>
        <taxon>Petralouisia</taxon>
    </lineage>
</organism>
<protein>
    <submittedName>
        <fullName evidence="1">Chemotaxis response regulator protein-glutamate methylesterase</fullName>
    </submittedName>
</protein>
<gene>
    <name evidence="1" type="ORF">E5329_07450</name>
</gene>
<comment type="caution">
    <text evidence="1">The sequence shown here is derived from an EMBL/GenBank/DDBJ whole genome shotgun (WGS) entry which is preliminary data.</text>
</comment>
<name>A0AC61RY16_9FIRM</name>
<evidence type="ECO:0000313" key="1">
    <source>
        <dbReference type="EMBL" id="TGY96920.1"/>
    </source>
</evidence>
<accession>A0AC61RY16</accession>
<dbReference type="Proteomes" id="UP000304953">
    <property type="component" value="Unassembled WGS sequence"/>
</dbReference>